<dbReference type="GO" id="GO:0050661">
    <property type="term" value="F:NADP binding"/>
    <property type="evidence" value="ECO:0007669"/>
    <property type="project" value="UniProtKB-UniRule"/>
</dbReference>
<keyword evidence="3 6" id="KW-0274">FAD</keyword>
<reference evidence="8 9" key="1">
    <citation type="submission" date="2018-12" db="EMBL/GenBank/DDBJ databases">
        <authorList>
            <person name="Yu L."/>
        </authorList>
    </citation>
    <scope>NUCLEOTIDE SEQUENCE [LARGE SCALE GENOMIC DNA]</scope>
    <source>
        <strain evidence="8 9">S5H2222</strain>
    </source>
</reference>
<keyword evidence="5 6" id="KW-0560">Oxidoreductase</keyword>
<comment type="subunit">
    <text evidence="1 6">Homodimer.</text>
</comment>
<comment type="catalytic activity">
    <reaction evidence="6">
        <text>2 reduced [2Fe-2S]-[ferredoxin] + NADP(+) + H(+) = 2 oxidized [2Fe-2S]-[ferredoxin] + NADPH</text>
        <dbReference type="Rhea" id="RHEA:20125"/>
        <dbReference type="Rhea" id="RHEA-COMP:10000"/>
        <dbReference type="Rhea" id="RHEA-COMP:10001"/>
        <dbReference type="ChEBI" id="CHEBI:15378"/>
        <dbReference type="ChEBI" id="CHEBI:33737"/>
        <dbReference type="ChEBI" id="CHEBI:33738"/>
        <dbReference type="ChEBI" id="CHEBI:57783"/>
        <dbReference type="ChEBI" id="CHEBI:58349"/>
        <dbReference type="EC" id="1.18.1.2"/>
    </reaction>
</comment>
<feature type="domain" description="FAD/NAD(P)-binding" evidence="7">
    <location>
        <begin position="5"/>
        <end position="305"/>
    </location>
</feature>
<evidence type="ECO:0000256" key="1">
    <source>
        <dbReference type="ARBA" id="ARBA00011738"/>
    </source>
</evidence>
<dbReference type="HAMAP" id="MF_01685">
    <property type="entry name" value="FENR2"/>
    <property type="match status" value="1"/>
</dbReference>
<feature type="binding site" evidence="6">
    <location>
        <position position="15"/>
    </location>
    <ligand>
        <name>FAD</name>
        <dbReference type="ChEBI" id="CHEBI:57692"/>
    </ligand>
</feature>
<comment type="caution">
    <text evidence="8">The sequence shown here is derived from an EMBL/GenBank/DDBJ whole genome shotgun (WGS) entry which is preliminary data.</text>
</comment>
<feature type="binding site" evidence="6">
    <location>
        <position position="34"/>
    </location>
    <ligand>
        <name>FAD</name>
        <dbReference type="ChEBI" id="CHEBI:57692"/>
    </ligand>
</feature>
<dbReference type="RefSeq" id="WP_126294333.1">
    <property type="nucleotide sequence ID" value="NZ_CP155468.1"/>
</dbReference>
<protein>
    <recommendedName>
        <fullName evidence="6">Ferredoxin--NADP reductase</fullName>
        <shortName evidence="6">FNR</shortName>
        <shortName evidence="6">Fd-NADP(+) reductase</shortName>
        <ecNumber evidence="6">1.18.1.2</ecNumber>
    </recommendedName>
</protein>
<organism evidence="8 9">
    <name type="scientific">Lysinibacillus telephonicus</name>
    <dbReference type="NCBI Taxonomy" id="1714840"/>
    <lineage>
        <taxon>Bacteria</taxon>
        <taxon>Bacillati</taxon>
        <taxon>Bacillota</taxon>
        <taxon>Bacilli</taxon>
        <taxon>Bacillales</taxon>
        <taxon>Bacillaceae</taxon>
        <taxon>Lysinibacillus</taxon>
    </lineage>
</organism>
<accession>A0A431URQ1</accession>
<evidence type="ECO:0000256" key="2">
    <source>
        <dbReference type="ARBA" id="ARBA00022630"/>
    </source>
</evidence>
<dbReference type="OrthoDB" id="9806179at2"/>
<dbReference type="PANTHER" id="PTHR48105">
    <property type="entry name" value="THIOREDOXIN REDUCTASE 1-RELATED-RELATED"/>
    <property type="match status" value="1"/>
</dbReference>
<comment type="caution">
    <text evidence="6">Lacks conserved residue(s) required for the propagation of feature annotation.</text>
</comment>
<dbReference type="InterPro" id="IPR023753">
    <property type="entry name" value="FAD/NAD-binding_dom"/>
</dbReference>
<dbReference type="Pfam" id="PF07992">
    <property type="entry name" value="Pyr_redox_2"/>
    <property type="match status" value="1"/>
</dbReference>
<evidence type="ECO:0000313" key="9">
    <source>
        <dbReference type="Proteomes" id="UP000276349"/>
    </source>
</evidence>
<feature type="binding site" evidence="6">
    <location>
        <position position="42"/>
    </location>
    <ligand>
        <name>FAD</name>
        <dbReference type="ChEBI" id="CHEBI:57692"/>
    </ligand>
</feature>
<comment type="similarity">
    <text evidence="6">Belongs to the ferredoxin--NADP reductase type 2 family.</text>
</comment>
<dbReference type="Gene3D" id="3.50.50.60">
    <property type="entry name" value="FAD/NAD(P)-binding domain"/>
    <property type="match status" value="2"/>
</dbReference>
<feature type="binding site" evidence="6">
    <location>
        <position position="46"/>
    </location>
    <ligand>
        <name>FAD</name>
        <dbReference type="ChEBI" id="CHEBI:57692"/>
    </ligand>
</feature>
<evidence type="ECO:0000256" key="6">
    <source>
        <dbReference type="HAMAP-Rule" id="MF_01685"/>
    </source>
</evidence>
<dbReference type="InterPro" id="IPR050097">
    <property type="entry name" value="Ferredoxin-NADP_redctase_2"/>
</dbReference>
<dbReference type="InterPro" id="IPR022890">
    <property type="entry name" value="Fd--NADP_Rdtase_type_2"/>
</dbReference>
<keyword evidence="2 6" id="KW-0285">Flavoprotein</keyword>
<feature type="binding site" evidence="6">
    <location>
        <position position="330"/>
    </location>
    <ligand>
        <name>FAD</name>
        <dbReference type="ChEBI" id="CHEBI:57692"/>
    </ligand>
</feature>
<dbReference type="SUPFAM" id="SSF51905">
    <property type="entry name" value="FAD/NAD(P)-binding domain"/>
    <property type="match status" value="1"/>
</dbReference>
<evidence type="ECO:0000259" key="7">
    <source>
        <dbReference type="Pfam" id="PF07992"/>
    </source>
</evidence>
<feature type="binding site" evidence="6">
    <location>
        <position position="289"/>
    </location>
    <ligand>
        <name>FAD</name>
        <dbReference type="ChEBI" id="CHEBI:57692"/>
    </ligand>
</feature>
<gene>
    <name evidence="8" type="ORF">EKG35_10100</name>
</gene>
<dbReference type="PRINTS" id="PR00469">
    <property type="entry name" value="PNDRDTASEII"/>
</dbReference>
<name>A0A431URQ1_9BACI</name>
<evidence type="ECO:0000256" key="3">
    <source>
        <dbReference type="ARBA" id="ARBA00022827"/>
    </source>
</evidence>
<keyword evidence="9" id="KW-1185">Reference proteome</keyword>
<dbReference type="PRINTS" id="PR00368">
    <property type="entry name" value="FADPNR"/>
</dbReference>
<dbReference type="Proteomes" id="UP000276349">
    <property type="component" value="Unassembled WGS sequence"/>
</dbReference>
<evidence type="ECO:0000256" key="5">
    <source>
        <dbReference type="ARBA" id="ARBA00023002"/>
    </source>
</evidence>
<evidence type="ECO:0000256" key="4">
    <source>
        <dbReference type="ARBA" id="ARBA00022857"/>
    </source>
</evidence>
<keyword evidence="4 6" id="KW-0521">NADP</keyword>
<dbReference type="InterPro" id="IPR036188">
    <property type="entry name" value="FAD/NAD-bd_sf"/>
</dbReference>
<comment type="cofactor">
    <cofactor evidence="6">
        <name>FAD</name>
        <dbReference type="ChEBI" id="CHEBI:57692"/>
    </cofactor>
    <text evidence="6">Binds 1 FAD per subunit.</text>
</comment>
<dbReference type="GO" id="GO:0050660">
    <property type="term" value="F:flavin adenine dinucleotide binding"/>
    <property type="evidence" value="ECO:0007669"/>
    <property type="project" value="UniProtKB-UniRule"/>
</dbReference>
<dbReference type="EC" id="1.18.1.2" evidence="6"/>
<dbReference type="EMBL" id="RXNR01000024">
    <property type="protein sequence ID" value="RTQ93002.1"/>
    <property type="molecule type" value="Genomic_DNA"/>
</dbReference>
<evidence type="ECO:0000313" key="8">
    <source>
        <dbReference type="EMBL" id="RTQ93002.1"/>
    </source>
</evidence>
<sequence length="354" mass="39162">MNTIYDVTIIGGGPSGLFSAFYAGLRDMKTKIIESQPMLGGKVHVYPEKLIWDIGGMTPITGQQLIDQSISQALTFDPTVCVNTKVRTIGKEDNMFIITTESGEKHFSKTVILAIGSGIVNHQKLEIEGAEKFENTNLFYSVRSLYDFKDKSILISGGGHAAIDWAHDLHGFAKDITVIYRGEKLSGHEAYIQKIKNNGTPILLNTQIKQFVPSLNGSTIQQVILENTTTTEEKAIHVDAVLINHGFLKERTIAFDDSITVERDKERNYKVVTNGKCETSVPGLFAAGDIAEYPSKIHLIAGAYQDALHAVNSAKAYLDPTANPTARVSSHNETFDERNREIFESRIKEKTTIK</sequence>
<proteinExistence type="inferred from homology"/>
<dbReference type="AlphaFoldDB" id="A0A431URQ1"/>
<feature type="binding site" evidence="6">
    <location>
        <position position="86"/>
    </location>
    <ligand>
        <name>FAD</name>
        <dbReference type="ChEBI" id="CHEBI:57692"/>
    </ligand>
</feature>
<dbReference type="GO" id="GO:0004324">
    <property type="term" value="F:ferredoxin-NADP+ reductase activity"/>
    <property type="evidence" value="ECO:0007669"/>
    <property type="project" value="UniProtKB-UniRule"/>
</dbReference>